<organism evidence="3 4">
    <name type="scientific">Paenibacillus planticolens</name>
    <dbReference type="NCBI Taxonomy" id="2654976"/>
    <lineage>
        <taxon>Bacteria</taxon>
        <taxon>Bacillati</taxon>
        <taxon>Bacillota</taxon>
        <taxon>Bacilli</taxon>
        <taxon>Bacillales</taxon>
        <taxon>Paenibacillaceae</taxon>
        <taxon>Paenibacillus</taxon>
    </lineage>
</organism>
<protein>
    <recommendedName>
        <fullName evidence="2">Cytokinin riboside 5'-monophosphate phosphoribohydrolase</fullName>
        <ecNumber evidence="2">3.2.2.n1</ecNumber>
    </recommendedName>
</protein>
<evidence type="ECO:0000256" key="1">
    <source>
        <dbReference type="ARBA" id="ARBA00006763"/>
    </source>
</evidence>
<evidence type="ECO:0000313" key="3">
    <source>
        <dbReference type="EMBL" id="NOU98762.1"/>
    </source>
</evidence>
<dbReference type="PANTHER" id="PTHR31223:SF70">
    <property type="entry name" value="LOG FAMILY PROTEIN YJL055W"/>
    <property type="match status" value="1"/>
</dbReference>
<dbReference type="Pfam" id="PF03641">
    <property type="entry name" value="Lysine_decarbox"/>
    <property type="match status" value="1"/>
</dbReference>
<dbReference type="PANTHER" id="PTHR31223">
    <property type="entry name" value="LOG FAMILY PROTEIN YJL055W"/>
    <property type="match status" value="1"/>
</dbReference>
<dbReference type="EMBL" id="WHNZ01000007">
    <property type="protein sequence ID" value="NOU98762.1"/>
    <property type="molecule type" value="Genomic_DNA"/>
</dbReference>
<proteinExistence type="inferred from homology"/>
<comment type="caution">
    <text evidence="3">The sequence shown here is derived from an EMBL/GenBank/DDBJ whole genome shotgun (WGS) entry which is preliminary data.</text>
</comment>
<evidence type="ECO:0000256" key="2">
    <source>
        <dbReference type="RuleBase" id="RU363015"/>
    </source>
</evidence>
<sequence length="185" mass="20215">MKTIAVFCGSGTGNDAVYMEEARNLGKAIAAQGWALVYGGATVGCMGAVADAVMEAGGKVIGVIPKKLSDIEIAHPRLSELHVVDTMHERKAMMAAHADAFVTLPGGVGTLEEYFEVLTWAHIGYHNKPCALLNVNEYYTPMISLIDHMMEQGFVKESTRKLMIVENEPICLLERLKEGWIKANY</sequence>
<keyword evidence="2" id="KW-0203">Cytokinin biosynthesis</keyword>
<keyword evidence="4" id="KW-1185">Reference proteome</keyword>
<dbReference type="Gene3D" id="3.40.50.450">
    <property type="match status" value="1"/>
</dbReference>
<dbReference type="SUPFAM" id="SSF102405">
    <property type="entry name" value="MCP/YpsA-like"/>
    <property type="match status" value="1"/>
</dbReference>
<reference evidence="3 4" key="1">
    <citation type="submission" date="2019-10" db="EMBL/GenBank/DDBJ databases">
        <title>Description of Paenibacillus pedi sp. nov.</title>
        <authorList>
            <person name="Carlier A."/>
            <person name="Qi S."/>
        </authorList>
    </citation>
    <scope>NUCLEOTIDE SEQUENCE [LARGE SCALE GENOMIC DNA]</scope>
    <source>
        <strain evidence="3 4">LMG 31457</strain>
    </source>
</reference>
<dbReference type="Proteomes" id="UP000618579">
    <property type="component" value="Unassembled WGS sequence"/>
</dbReference>
<dbReference type="InterPro" id="IPR031100">
    <property type="entry name" value="LOG_fam"/>
</dbReference>
<gene>
    <name evidence="3" type="ORF">GC097_01835</name>
</gene>
<name>A0ABX1ZH65_9BACL</name>
<dbReference type="RefSeq" id="WP_171681644.1">
    <property type="nucleotide sequence ID" value="NZ_WHNZ01000007.1"/>
</dbReference>
<keyword evidence="2" id="KW-0378">Hydrolase</keyword>
<dbReference type="InterPro" id="IPR005269">
    <property type="entry name" value="LOG"/>
</dbReference>
<accession>A0ABX1ZH65</accession>
<evidence type="ECO:0000313" key="4">
    <source>
        <dbReference type="Proteomes" id="UP000618579"/>
    </source>
</evidence>
<dbReference type="EC" id="3.2.2.n1" evidence="2"/>
<dbReference type="NCBIfam" id="TIGR00730">
    <property type="entry name" value="Rossman fold protein, TIGR00730 family"/>
    <property type="match status" value="1"/>
</dbReference>
<comment type="similarity">
    <text evidence="1 2">Belongs to the LOG family.</text>
</comment>